<reference evidence="2 3" key="1">
    <citation type="journal article" date="2023" name="Nucleic Acids Res.">
        <title>The hologenome of Daphnia magna reveals possible DNA methylation and microbiome-mediated evolution of the host genome.</title>
        <authorList>
            <person name="Chaturvedi A."/>
            <person name="Li X."/>
            <person name="Dhandapani V."/>
            <person name="Marshall H."/>
            <person name="Kissane S."/>
            <person name="Cuenca-Cambronero M."/>
            <person name="Asole G."/>
            <person name="Calvet F."/>
            <person name="Ruiz-Romero M."/>
            <person name="Marangio P."/>
            <person name="Guigo R."/>
            <person name="Rago D."/>
            <person name="Mirbahai L."/>
            <person name="Eastwood N."/>
            <person name="Colbourne J.K."/>
            <person name="Zhou J."/>
            <person name="Mallon E."/>
            <person name="Orsini L."/>
        </authorList>
    </citation>
    <scope>NUCLEOTIDE SEQUENCE [LARGE SCALE GENOMIC DNA]</scope>
    <source>
        <strain evidence="2">LRV0_1</strain>
    </source>
</reference>
<gene>
    <name evidence="2" type="ORF">OUZ56_012619</name>
</gene>
<evidence type="ECO:0000313" key="2">
    <source>
        <dbReference type="EMBL" id="KAK4007462.1"/>
    </source>
</evidence>
<feature type="region of interest" description="Disordered" evidence="1">
    <location>
        <begin position="26"/>
        <end position="48"/>
    </location>
</feature>
<accession>A0ABQ9Z3J4</accession>
<keyword evidence="3" id="KW-1185">Reference proteome</keyword>
<sequence length="85" mass="9576">MPQLVFEHTLVPFTCESQSSQDFKGILNSTPIQNKNSSRTRPPFLEDSNSETLMDATALKLLNTNSLDSDHLSREFAEDFNGQEI</sequence>
<name>A0ABQ9Z3J4_9CRUS</name>
<comment type="caution">
    <text evidence="2">The sequence shown here is derived from an EMBL/GenBank/DDBJ whole genome shotgun (WGS) entry which is preliminary data.</text>
</comment>
<feature type="compositionally biased region" description="Polar residues" evidence="1">
    <location>
        <begin position="26"/>
        <end position="40"/>
    </location>
</feature>
<proteinExistence type="predicted"/>
<evidence type="ECO:0000313" key="3">
    <source>
        <dbReference type="Proteomes" id="UP001234178"/>
    </source>
</evidence>
<dbReference type="Proteomes" id="UP001234178">
    <property type="component" value="Unassembled WGS sequence"/>
</dbReference>
<evidence type="ECO:0000256" key="1">
    <source>
        <dbReference type="SAM" id="MobiDB-lite"/>
    </source>
</evidence>
<dbReference type="EMBL" id="JAOYFB010000002">
    <property type="protein sequence ID" value="KAK4007462.1"/>
    <property type="molecule type" value="Genomic_DNA"/>
</dbReference>
<protein>
    <submittedName>
        <fullName evidence="2">Uncharacterized protein</fullName>
    </submittedName>
</protein>
<organism evidence="2 3">
    <name type="scientific">Daphnia magna</name>
    <dbReference type="NCBI Taxonomy" id="35525"/>
    <lineage>
        <taxon>Eukaryota</taxon>
        <taxon>Metazoa</taxon>
        <taxon>Ecdysozoa</taxon>
        <taxon>Arthropoda</taxon>
        <taxon>Crustacea</taxon>
        <taxon>Branchiopoda</taxon>
        <taxon>Diplostraca</taxon>
        <taxon>Cladocera</taxon>
        <taxon>Anomopoda</taxon>
        <taxon>Daphniidae</taxon>
        <taxon>Daphnia</taxon>
    </lineage>
</organism>